<comment type="similarity">
    <text evidence="1 6">Belongs to the peptidase S1B family.</text>
</comment>
<dbReference type="Gene3D" id="2.40.10.10">
    <property type="entry name" value="Trypsin-like serine proteases"/>
    <property type="match status" value="2"/>
</dbReference>
<dbReference type="Pfam" id="PF19955">
    <property type="entry name" value="EAD1"/>
    <property type="match status" value="1"/>
</dbReference>
<dbReference type="InterPro" id="IPR045430">
    <property type="entry name" value="EAD1"/>
</dbReference>
<evidence type="ECO:0000256" key="6">
    <source>
        <dbReference type="RuleBase" id="RU004296"/>
    </source>
</evidence>
<reference evidence="8 9" key="1">
    <citation type="submission" date="2023-04" db="EMBL/GenBank/DDBJ databases">
        <title>The genome sequence of Polyangium sorediatum DSM14670.</title>
        <authorList>
            <person name="Zhang X."/>
        </authorList>
    </citation>
    <scope>NUCLEOTIDE SEQUENCE [LARGE SCALE GENOMIC DNA]</scope>
    <source>
        <strain evidence="8 9">DSM 14670</strain>
    </source>
</reference>
<dbReference type="InterPro" id="IPR009003">
    <property type="entry name" value="Peptidase_S1_PA"/>
</dbReference>
<dbReference type="GO" id="GO:0006508">
    <property type="term" value="P:proteolysis"/>
    <property type="evidence" value="ECO:0007669"/>
    <property type="project" value="UniProtKB-KW"/>
</dbReference>
<evidence type="ECO:0000256" key="4">
    <source>
        <dbReference type="ARBA" id="ARBA00022801"/>
    </source>
</evidence>
<evidence type="ECO:0000256" key="1">
    <source>
        <dbReference type="ARBA" id="ARBA00008764"/>
    </source>
</evidence>
<feature type="domain" description="Effector-associated" evidence="7">
    <location>
        <begin position="15"/>
        <end position="83"/>
    </location>
</feature>
<name>A0ABT6P7B1_9BACT</name>
<evidence type="ECO:0000256" key="5">
    <source>
        <dbReference type="ARBA" id="ARBA00022825"/>
    </source>
</evidence>
<comment type="caution">
    <text evidence="8">The sequence shown here is derived from an EMBL/GenBank/DDBJ whole genome shotgun (WGS) entry which is preliminary data.</text>
</comment>
<keyword evidence="3" id="KW-0732">Signal</keyword>
<evidence type="ECO:0000313" key="9">
    <source>
        <dbReference type="Proteomes" id="UP001160301"/>
    </source>
</evidence>
<evidence type="ECO:0000256" key="2">
    <source>
        <dbReference type="ARBA" id="ARBA00022670"/>
    </source>
</evidence>
<organism evidence="8 9">
    <name type="scientific">Polyangium sorediatum</name>
    <dbReference type="NCBI Taxonomy" id="889274"/>
    <lineage>
        <taxon>Bacteria</taxon>
        <taxon>Pseudomonadati</taxon>
        <taxon>Myxococcota</taxon>
        <taxon>Polyangia</taxon>
        <taxon>Polyangiales</taxon>
        <taxon>Polyangiaceae</taxon>
        <taxon>Polyangium</taxon>
    </lineage>
</organism>
<dbReference type="PRINTS" id="PR00839">
    <property type="entry name" value="V8PROTEASE"/>
</dbReference>
<dbReference type="SUPFAM" id="SSF50494">
    <property type="entry name" value="Trypsin-like serine proteases"/>
    <property type="match status" value="1"/>
</dbReference>
<dbReference type="InterPro" id="IPR043504">
    <property type="entry name" value="Peptidase_S1_PA_chymotrypsin"/>
</dbReference>
<keyword evidence="4 6" id="KW-0378">Hydrolase</keyword>
<dbReference type="EMBL" id="JARZHI010000084">
    <property type="protein sequence ID" value="MDI1436513.1"/>
    <property type="molecule type" value="Genomic_DNA"/>
</dbReference>
<dbReference type="Pfam" id="PF13365">
    <property type="entry name" value="Trypsin_2"/>
    <property type="match status" value="1"/>
</dbReference>
<keyword evidence="2 6" id="KW-0645">Protease</keyword>
<protein>
    <recommendedName>
        <fullName evidence="6">Serine protease</fullName>
        <ecNumber evidence="6">3.4.21.-</ecNumber>
    </recommendedName>
</protein>
<dbReference type="PANTHER" id="PTHR36234">
    <property type="entry name" value="LYSYL ENDOPEPTIDASE"/>
    <property type="match status" value="1"/>
</dbReference>
<dbReference type="EC" id="3.4.21.-" evidence="6"/>
<dbReference type="RefSeq" id="WP_136965020.1">
    <property type="nucleotide sequence ID" value="NZ_JARZHI010000084.1"/>
</dbReference>
<keyword evidence="9" id="KW-1185">Reference proteome</keyword>
<dbReference type="InterPro" id="IPR008256">
    <property type="entry name" value="Peptidase_S1B"/>
</dbReference>
<proteinExistence type="inferred from homology"/>
<dbReference type="PANTHER" id="PTHR36234:SF5">
    <property type="entry name" value="LYSYL ENDOPEPTIDASE"/>
    <property type="match status" value="1"/>
</dbReference>
<dbReference type="GO" id="GO:0008233">
    <property type="term" value="F:peptidase activity"/>
    <property type="evidence" value="ECO:0007669"/>
    <property type="project" value="UniProtKB-KW"/>
</dbReference>
<evidence type="ECO:0000256" key="3">
    <source>
        <dbReference type="ARBA" id="ARBA00022729"/>
    </source>
</evidence>
<accession>A0ABT6P7B1</accession>
<sequence>MTEPSAHFLDDAEYDWSKPEAVEFHEVMFRAYGTDHHMIDRSGIDRHRINPKQSSRDVWREALEVAAASGHTRKIAQNARNDRTIAAYHARLDRLLGPRPAPIEATAPTKAPLVWSGQEVITGKQPTFLDMTFFHEGLRIATSVVRLTTVRQDDRSFHGTGFLIAPNTILTNYHVLHDEDARPVKQVDIWFHYERGPSGQPRSVDTYEGDIATITGERAHDWAILRPKKPFHSTYPRLKLTPSKPVRAGDFVYIIQHPEGRLKKIGLVHNEVVHVAHDRIQYLTDTLPGSSGSPVCNEFWQVVALHAQGIEGDPTNGPLCKNEGIRIDRIVEALTDRGILLESRAEP</sequence>
<gene>
    <name evidence="8" type="ORF">QHF89_43810</name>
</gene>
<evidence type="ECO:0000313" key="8">
    <source>
        <dbReference type="EMBL" id="MDI1436513.1"/>
    </source>
</evidence>
<dbReference type="Proteomes" id="UP001160301">
    <property type="component" value="Unassembled WGS sequence"/>
</dbReference>
<keyword evidence="5 6" id="KW-0720">Serine protease</keyword>
<evidence type="ECO:0000259" key="7">
    <source>
        <dbReference type="Pfam" id="PF19955"/>
    </source>
</evidence>